<evidence type="ECO:0000256" key="3">
    <source>
        <dbReference type="ARBA" id="ARBA00023172"/>
    </source>
</evidence>
<evidence type="ECO:0000256" key="2">
    <source>
        <dbReference type="ARBA" id="ARBA00023125"/>
    </source>
</evidence>
<proteinExistence type="predicted"/>
<dbReference type="InterPro" id="IPR006118">
    <property type="entry name" value="Recombinase_CS"/>
</dbReference>
<dbReference type="Pfam" id="PF07508">
    <property type="entry name" value="Recombinase"/>
    <property type="match status" value="1"/>
</dbReference>
<evidence type="ECO:0000259" key="5">
    <source>
        <dbReference type="PROSITE" id="PS51737"/>
    </source>
</evidence>
<dbReference type="InterPro" id="IPR050639">
    <property type="entry name" value="SSR_resolvase"/>
</dbReference>
<dbReference type="InterPro" id="IPR006119">
    <property type="entry name" value="Resolv_N"/>
</dbReference>
<dbReference type="PANTHER" id="PTHR30461">
    <property type="entry name" value="DNA-INVERTASE FROM LAMBDOID PROPHAGE"/>
    <property type="match status" value="1"/>
</dbReference>
<gene>
    <name evidence="6" type="ORF">ASZ90_018542</name>
</gene>
<dbReference type="GO" id="GO:0003677">
    <property type="term" value="F:DNA binding"/>
    <property type="evidence" value="ECO:0007669"/>
    <property type="project" value="UniProtKB-KW"/>
</dbReference>
<dbReference type="InterPro" id="IPR011109">
    <property type="entry name" value="DNA_bind_recombinase_dom"/>
</dbReference>
<dbReference type="CDD" id="cd00338">
    <property type="entry name" value="Ser_Recombinase"/>
    <property type="match status" value="1"/>
</dbReference>
<dbReference type="Pfam" id="PF00239">
    <property type="entry name" value="Resolvase"/>
    <property type="match status" value="1"/>
</dbReference>
<dbReference type="InterPro" id="IPR025827">
    <property type="entry name" value="Zn_ribbon_recom_dom"/>
</dbReference>
<evidence type="ECO:0000313" key="6">
    <source>
        <dbReference type="EMBL" id="KUG04016.1"/>
    </source>
</evidence>
<dbReference type="AlphaFoldDB" id="A0A0W8E5S8"/>
<comment type="caution">
    <text evidence="6">The sequence shown here is derived from an EMBL/GenBank/DDBJ whole genome shotgun (WGS) entry which is preliminary data.</text>
</comment>
<organism evidence="6">
    <name type="scientific">hydrocarbon metagenome</name>
    <dbReference type="NCBI Taxonomy" id="938273"/>
    <lineage>
        <taxon>unclassified sequences</taxon>
        <taxon>metagenomes</taxon>
        <taxon>ecological metagenomes</taxon>
    </lineage>
</organism>
<sequence>MPELRAVAYARVSSKEQAEKELSIPAQLKAIRKYCQDKGWKLVGEYLDEGKSAKTADRPAFQKMIAIAKKQNRHFDIIVVHKFDRFSRSREDHVIFKGLLKKHGVLVHSVSEQTDPETPHGFLLEGMLEVISEFYNMNLRNETMKGMTENARRGFHNGGAAPYGYKSKHIVDANGNLKTIWEPDPGEATVVEDIFDMYVNRNMGYKAITYELNKQSIPTRSGNHWSYSTIWYVLHNDAYIGHRTWNKHDYANGGKKKKPKEQWIIVANAHKPLVSRDLYNAVLSKSSAKQNPSVHNNLKKKTKSPFILRGLLLCPDCGTKMVTGSNSIRSRGYTRYYYCGKYQRKGSITCSRNTTPKDKLENAFMAAFIAELTLLCEQGTLEYEIEHQYKQYNSGLLKEIYEIEGGIKYIEKRIALVKSKEAEDKGKLVPGLSELEIEKETMVAQLNDRRRELQDFTLSSEQIQMIRDGVDDTIKRINIEPPDVQKILLEKYIKSIQLDKATNNYQILIIISHPSATELNRPLIERKCYFTNPHKGRGK</sequence>
<dbReference type="InterPro" id="IPR038109">
    <property type="entry name" value="DNA_bind_recomb_sf"/>
</dbReference>
<dbReference type="Pfam" id="PF13408">
    <property type="entry name" value="Zn_ribbon_recom"/>
    <property type="match status" value="1"/>
</dbReference>
<dbReference type="SUPFAM" id="SSF53041">
    <property type="entry name" value="Resolvase-like"/>
    <property type="match status" value="1"/>
</dbReference>
<dbReference type="SMART" id="SM00857">
    <property type="entry name" value="Resolvase"/>
    <property type="match status" value="1"/>
</dbReference>
<dbReference type="PANTHER" id="PTHR30461:SF23">
    <property type="entry name" value="DNA RECOMBINASE-RELATED"/>
    <property type="match status" value="1"/>
</dbReference>
<dbReference type="PROSITE" id="PS51737">
    <property type="entry name" value="RECOMBINASE_DNA_BIND"/>
    <property type="match status" value="1"/>
</dbReference>
<feature type="domain" description="Recombinase" evidence="5">
    <location>
        <begin position="162"/>
        <end position="292"/>
    </location>
</feature>
<feature type="domain" description="Resolvase/invertase-type recombinase catalytic" evidence="4">
    <location>
        <begin position="5"/>
        <end position="154"/>
    </location>
</feature>
<dbReference type="EMBL" id="LNQE01001861">
    <property type="protein sequence ID" value="KUG04016.1"/>
    <property type="molecule type" value="Genomic_DNA"/>
</dbReference>
<keyword evidence="2" id="KW-0238">DNA-binding</keyword>
<keyword evidence="1" id="KW-0229">DNA integration</keyword>
<dbReference type="GO" id="GO:0000150">
    <property type="term" value="F:DNA strand exchange activity"/>
    <property type="evidence" value="ECO:0007669"/>
    <property type="project" value="InterPro"/>
</dbReference>
<protein>
    <submittedName>
        <fullName evidence="6">Recombinase</fullName>
    </submittedName>
</protein>
<dbReference type="Gene3D" id="3.90.1750.20">
    <property type="entry name" value="Putative Large Serine Recombinase, Chain B, Domain 2"/>
    <property type="match status" value="1"/>
</dbReference>
<dbReference type="Gene3D" id="3.40.50.1390">
    <property type="entry name" value="Resolvase, N-terminal catalytic domain"/>
    <property type="match status" value="1"/>
</dbReference>
<evidence type="ECO:0000256" key="1">
    <source>
        <dbReference type="ARBA" id="ARBA00022908"/>
    </source>
</evidence>
<reference evidence="6" key="1">
    <citation type="journal article" date="2015" name="Proc. Natl. Acad. Sci. U.S.A.">
        <title>Networks of energetic and metabolic interactions define dynamics in microbial communities.</title>
        <authorList>
            <person name="Embree M."/>
            <person name="Liu J.K."/>
            <person name="Al-Bassam M.M."/>
            <person name="Zengler K."/>
        </authorList>
    </citation>
    <scope>NUCLEOTIDE SEQUENCE</scope>
</reference>
<evidence type="ECO:0000259" key="4">
    <source>
        <dbReference type="PROSITE" id="PS51736"/>
    </source>
</evidence>
<dbReference type="InterPro" id="IPR036162">
    <property type="entry name" value="Resolvase-like_N_sf"/>
</dbReference>
<dbReference type="GO" id="GO:0015074">
    <property type="term" value="P:DNA integration"/>
    <property type="evidence" value="ECO:0007669"/>
    <property type="project" value="UniProtKB-KW"/>
</dbReference>
<dbReference type="PROSITE" id="PS00397">
    <property type="entry name" value="RECOMBINASES_1"/>
    <property type="match status" value="1"/>
</dbReference>
<keyword evidence="3" id="KW-0233">DNA recombination</keyword>
<dbReference type="PROSITE" id="PS51736">
    <property type="entry name" value="RECOMBINASES_3"/>
    <property type="match status" value="1"/>
</dbReference>
<accession>A0A0W8E5S8</accession>
<name>A0A0W8E5S8_9ZZZZ</name>